<dbReference type="AlphaFoldDB" id="A0A285K4F4"/>
<organism evidence="3 4">
    <name type="scientific">Paractinoplanes atraurantiacus</name>
    <dbReference type="NCBI Taxonomy" id="1036182"/>
    <lineage>
        <taxon>Bacteria</taxon>
        <taxon>Bacillati</taxon>
        <taxon>Actinomycetota</taxon>
        <taxon>Actinomycetes</taxon>
        <taxon>Micromonosporales</taxon>
        <taxon>Micromonosporaceae</taxon>
        <taxon>Paractinoplanes</taxon>
    </lineage>
</organism>
<dbReference type="EMBL" id="OBDY01000031">
    <property type="protein sequence ID" value="SNY67438.1"/>
    <property type="molecule type" value="Genomic_DNA"/>
</dbReference>
<gene>
    <name evidence="3" type="ORF">SAMN05421748_131113</name>
</gene>
<dbReference type="RefSeq" id="WP_097327747.1">
    <property type="nucleotide sequence ID" value="NZ_OBDY01000031.1"/>
</dbReference>
<keyword evidence="2" id="KW-0472">Membrane</keyword>
<proteinExistence type="predicted"/>
<feature type="region of interest" description="Disordered" evidence="1">
    <location>
        <begin position="1"/>
        <end position="22"/>
    </location>
</feature>
<evidence type="ECO:0000313" key="4">
    <source>
        <dbReference type="Proteomes" id="UP000219612"/>
    </source>
</evidence>
<dbReference type="Proteomes" id="UP000219612">
    <property type="component" value="Unassembled WGS sequence"/>
</dbReference>
<sequence length="230" mass="24051">MTQLEDLKDAMHSPPDFQPAPLDLQQVMSAGGRMRRRRRLAVGGASALTVAALLIGGSQLAGLRGPVGPMPGSGVSAPSAGVSAAPGVVGTIVETGRQAEGRRWIIYAETVDPNDLDATLTLVLGRTRTGTIDDFDRVIVSSDPGAGRLAPGFHAVQAGRLVEGRTTPTFGYYVGDAARITARDATTGKTVEAKRASWSAFDESERATIFWFDFTQGKPPATLTDLTAGG</sequence>
<keyword evidence="4" id="KW-1185">Reference proteome</keyword>
<keyword evidence="2" id="KW-1133">Transmembrane helix</keyword>
<evidence type="ECO:0000256" key="2">
    <source>
        <dbReference type="SAM" id="Phobius"/>
    </source>
</evidence>
<feature type="compositionally biased region" description="Basic and acidic residues" evidence="1">
    <location>
        <begin position="1"/>
        <end position="11"/>
    </location>
</feature>
<reference evidence="3 4" key="1">
    <citation type="submission" date="2017-09" db="EMBL/GenBank/DDBJ databases">
        <authorList>
            <person name="Ehlers B."/>
            <person name="Leendertz F.H."/>
        </authorList>
    </citation>
    <scope>NUCLEOTIDE SEQUENCE [LARGE SCALE GENOMIC DNA]</scope>
    <source>
        <strain evidence="3 4">CGMCC 4.6857</strain>
    </source>
</reference>
<keyword evidence="2" id="KW-0812">Transmembrane</keyword>
<dbReference type="OrthoDB" id="3690121at2"/>
<evidence type="ECO:0000313" key="3">
    <source>
        <dbReference type="EMBL" id="SNY67438.1"/>
    </source>
</evidence>
<name>A0A285K4F4_9ACTN</name>
<accession>A0A285K4F4</accession>
<feature type="transmembrane region" description="Helical" evidence="2">
    <location>
        <begin position="40"/>
        <end position="61"/>
    </location>
</feature>
<evidence type="ECO:0000256" key="1">
    <source>
        <dbReference type="SAM" id="MobiDB-lite"/>
    </source>
</evidence>
<protein>
    <submittedName>
        <fullName evidence="3">Uncharacterized protein</fullName>
    </submittedName>
</protein>